<organism evidence="3 4">
    <name type="scientific">Sphingomonas spermidinifaciens</name>
    <dbReference type="NCBI Taxonomy" id="1141889"/>
    <lineage>
        <taxon>Bacteria</taxon>
        <taxon>Pseudomonadati</taxon>
        <taxon>Pseudomonadota</taxon>
        <taxon>Alphaproteobacteria</taxon>
        <taxon>Sphingomonadales</taxon>
        <taxon>Sphingomonadaceae</taxon>
        <taxon>Sphingomonas</taxon>
    </lineage>
</organism>
<dbReference type="Gene3D" id="3.30.70.1070">
    <property type="entry name" value="Sporulation related repeat"/>
    <property type="match status" value="1"/>
</dbReference>
<dbReference type="SUPFAM" id="SSF110997">
    <property type="entry name" value="Sporulation related repeat"/>
    <property type="match status" value="1"/>
</dbReference>
<evidence type="ECO:0000313" key="3">
    <source>
        <dbReference type="EMBL" id="PCD03137.1"/>
    </source>
</evidence>
<dbReference type="EMBL" id="NWMW01000001">
    <property type="protein sequence ID" value="PCD03137.1"/>
    <property type="molecule type" value="Genomic_DNA"/>
</dbReference>
<gene>
    <name evidence="3" type="ORF">COC42_01575</name>
</gene>
<dbReference type="Pfam" id="PF14559">
    <property type="entry name" value="TPR_19"/>
    <property type="match status" value="1"/>
</dbReference>
<dbReference type="Pfam" id="PF05036">
    <property type="entry name" value="SPOR"/>
    <property type="match status" value="1"/>
</dbReference>
<dbReference type="InterPro" id="IPR007730">
    <property type="entry name" value="SPOR-like_dom"/>
</dbReference>
<evidence type="ECO:0000313" key="4">
    <source>
        <dbReference type="Proteomes" id="UP000218366"/>
    </source>
</evidence>
<dbReference type="AlphaFoldDB" id="A0A2A4B501"/>
<dbReference type="InterPro" id="IPR036680">
    <property type="entry name" value="SPOR-like_sf"/>
</dbReference>
<dbReference type="Gene3D" id="1.25.40.10">
    <property type="entry name" value="Tetratricopeptide repeat domain"/>
    <property type="match status" value="1"/>
</dbReference>
<protein>
    <submittedName>
        <fullName evidence="3">Sporulation protein</fullName>
    </submittedName>
</protein>
<keyword evidence="4" id="KW-1185">Reference proteome</keyword>
<dbReference type="GO" id="GO:0042834">
    <property type="term" value="F:peptidoglycan binding"/>
    <property type="evidence" value="ECO:0007669"/>
    <property type="project" value="InterPro"/>
</dbReference>
<keyword evidence="1" id="KW-0802">TPR repeat</keyword>
<dbReference type="Proteomes" id="UP000218366">
    <property type="component" value="Unassembled WGS sequence"/>
</dbReference>
<name>A0A2A4B501_9SPHN</name>
<dbReference type="PROSITE" id="PS50005">
    <property type="entry name" value="TPR"/>
    <property type="match status" value="1"/>
</dbReference>
<dbReference type="InterPro" id="IPR019734">
    <property type="entry name" value="TPR_rpt"/>
</dbReference>
<evidence type="ECO:0000259" key="2">
    <source>
        <dbReference type="Pfam" id="PF05036"/>
    </source>
</evidence>
<proteinExistence type="predicted"/>
<dbReference type="SUPFAM" id="SSF48452">
    <property type="entry name" value="TPR-like"/>
    <property type="match status" value="1"/>
</dbReference>
<feature type="repeat" description="TPR" evidence="1">
    <location>
        <begin position="80"/>
        <end position="113"/>
    </location>
</feature>
<comment type="caution">
    <text evidence="3">The sequence shown here is derived from an EMBL/GenBank/DDBJ whole genome shotgun (WGS) entry which is preliminary data.</text>
</comment>
<reference evidence="3 4" key="1">
    <citation type="submission" date="2017-09" db="EMBL/GenBank/DDBJ databases">
        <title>Sphingomonas spermidinifaciens 9NM-10, whole genome shotgun sequence.</title>
        <authorList>
            <person name="Feng G."/>
            <person name="Zhu H."/>
        </authorList>
    </citation>
    <scope>NUCLEOTIDE SEQUENCE [LARGE SCALE GENOMIC DNA]</scope>
    <source>
        <strain evidence="3 4">9NM-10</strain>
    </source>
</reference>
<dbReference type="InterPro" id="IPR011990">
    <property type="entry name" value="TPR-like_helical_dom_sf"/>
</dbReference>
<feature type="domain" description="SPOR" evidence="2">
    <location>
        <begin position="338"/>
        <end position="415"/>
    </location>
</feature>
<evidence type="ECO:0000256" key="1">
    <source>
        <dbReference type="PROSITE-ProRule" id="PRU00339"/>
    </source>
</evidence>
<accession>A0A2A4B501</accession>
<dbReference type="RefSeq" id="WP_096341536.1">
    <property type="nucleotide sequence ID" value="NZ_NWMW01000001.1"/>
</dbReference>
<sequence>MHWGKRIGLGMAAASVIGGAVVGGVALQSSAAVAGDRDAAAQARAADKQAKLAERALKARKHDEAIGRAEQAVLLAPDSAAHRALLGRTYLGAGRFASAAQAFEDALALNGADGRAALNLALAKVALGDWAGARKLLDAHGADIQPADRGLAIALAGDPMAAVAVLGEAARDPAATAKVRQNLALSLALAGKWQEARTIAGIDLAPAEADKRIMQWAQFARPNKASDQVASLLGVSAVEDGGMPVQLALRGRGEAVAMAAAPTPLEAFAPSLPAEVSPPAAEPAAIGTEMPRAAGIVFAERREIVQAIPDSRLRPVRTATAMSAAPARVRAAAADLTPGSYFVQLGAFENASVARDAWGRISRRVPALGGQTPRGMAATVGSASYYRLSVGGYSRGDAVALCGSVRAKGGRCFVRPALGEQVASWARGTQLASR</sequence>
<dbReference type="OrthoDB" id="7388953at2"/>